<keyword evidence="2" id="KW-0805">Transcription regulation</keyword>
<comment type="similarity">
    <text evidence="1">Belongs to the sigma-70 factor family. ECF subfamily.</text>
</comment>
<feature type="domain" description="RNA polymerase sigma-70 region 2" evidence="6">
    <location>
        <begin position="54"/>
        <end position="105"/>
    </location>
</feature>
<keyword evidence="4" id="KW-0238">DNA-binding</keyword>
<dbReference type="Gene3D" id="1.10.10.10">
    <property type="entry name" value="Winged helix-like DNA-binding domain superfamily/Winged helix DNA-binding domain"/>
    <property type="match status" value="1"/>
</dbReference>
<dbReference type="InterPro" id="IPR013324">
    <property type="entry name" value="RNA_pol_sigma_r3/r4-like"/>
</dbReference>
<dbReference type="InterPro" id="IPR007627">
    <property type="entry name" value="RNA_pol_sigma70_r2"/>
</dbReference>
<evidence type="ECO:0000256" key="3">
    <source>
        <dbReference type="ARBA" id="ARBA00023082"/>
    </source>
</evidence>
<evidence type="ECO:0000256" key="5">
    <source>
        <dbReference type="ARBA" id="ARBA00023163"/>
    </source>
</evidence>
<dbReference type="SUPFAM" id="SSF88946">
    <property type="entry name" value="Sigma2 domain of RNA polymerase sigma factors"/>
    <property type="match status" value="1"/>
</dbReference>
<sequence>MLPRRRPDPRPDRTNDEWVAALGSDGPEAEAALADLRPVLLRALHVTLAPRVDRGADALAEDLVQRALLHVRDRVGQFRGDARFTTWAQKVAVRIALSELRRKRWENVSLDAVVADPPAAPEPGADEVMEQGEAAALVRRLIDEDLTERQQTALKAVLAGMPMDEVARRLDTNRNALYKLLHDARLRLKRAFEDRGLGPDDLLDL</sequence>
<dbReference type="SUPFAM" id="SSF88659">
    <property type="entry name" value="Sigma3 and sigma4 domains of RNA polymerase sigma factors"/>
    <property type="match status" value="1"/>
</dbReference>
<evidence type="ECO:0000256" key="4">
    <source>
        <dbReference type="ARBA" id="ARBA00023125"/>
    </source>
</evidence>
<evidence type="ECO:0000256" key="1">
    <source>
        <dbReference type="ARBA" id="ARBA00010641"/>
    </source>
</evidence>
<dbReference type="InterPro" id="IPR013325">
    <property type="entry name" value="RNA_pol_sigma_r2"/>
</dbReference>
<protein>
    <submittedName>
        <fullName evidence="7">Sigma-70 family RNA polymerase sigma factor</fullName>
    </submittedName>
</protein>
<organism evidence="7 8">
    <name type="scientific">Rubrivirga litoralis</name>
    <dbReference type="NCBI Taxonomy" id="3075598"/>
    <lineage>
        <taxon>Bacteria</taxon>
        <taxon>Pseudomonadati</taxon>
        <taxon>Rhodothermota</taxon>
        <taxon>Rhodothermia</taxon>
        <taxon>Rhodothermales</taxon>
        <taxon>Rubricoccaceae</taxon>
        <taxon>Rubrivirga</taxon>
    </lineage>
</organism>
<evidence type="ECO:0000313" key="7">
    <source>
        <dbReference type="EMBL" id="MDT0631177.1"/>
    </source>
</evidence>
<dbReference type="Gene3D" id="1.10.1740.10">
    <property type="match status" value="1"/>
</dbReference>
<dbReference type="Pfam" id="PF04542">
    <property type="entry name" value="Sigma70_r2"/>
    <property type="match status" value="1"/>
</dbReference>
<keyword evidence="8" id="KW-1185">Reference proteome</keyword>
<dbReference type="InterPro" id="IPR036388">
    <property type="entry name" value="WH-like_DNA-bd_sf"/>
</dbReference>
<accession>A0ABU3BPH1</accession>
<reference evidence="7 8" key="1">
    <citation type="submission" date="2023-09" db="EMBL/GenBank/DDBJ databases">
        <authorList>
            <person name="Rey-Velasco X."/>
        </authorList>
    </citation>
    <scope>NUCLEOTIDE SEQUENCE [LARGE SCALE GENOMIC DNA]</scope>
    <source>
        <strain evidence="7 8">F394</strain>
    </source>
</reference>
<dbReference type="PANTHER" id="PTHR43133">
    <property type="entry name" value="RNA POLYMERASE ECF-TYPE SIGMA FACTO"/>
    <property type="match status" value="1"/>
</dbReference>
<keyword evidence="3" id="KW-0731">Sigma factor</keyword>
<dbReference type="InterPro" id="IPR014284">
    <property type="entry name" value="RNA_pol_sigma-70_dom"/>
</dbReference>
<dbReference type="InterPro" id="IPR039425">
    <property type="entry name" value="RNA_pol_sigma-70-like"/>
</dbReference>
<comment type="caution">
    <text evidence="7">The sequence shown here is derived from an EMBL/GenBank/DDBJ whole genome shotgun (WGS) entry which is preliminary data.</text>
</comment>
<proteinExistence type="inferred from homology"/>
<dbReference type="NCBIfam" id="TIGR02937">
    <property type="entry name" value="sigma70-ECF"/>
    <property type="match status" value="1"/>
</dbReference>
<evidence type="ECO:0000313" key="8">
    <source>
        <dbReference type="Proteomes" id="UP001267426"/>
    </source>
</evidence>
<name>A0ABU3BPH1_9BACT</name>
<dbReference type="PANTHER" id="PTHR43133:SF8">
    <property type="entry name" value="RNA POLYMERASE SIGMA FACTOR HI_1459-RELATED"/>
    <property type="match status" value="1"/>
</dbReference>
<dbReference type="Proteomes" id="UP001267426">
    <property type="component" value="Unassembled WGS sequence"/>
</dbReference>
<dbReference type="RefSeq" id="WP_311662519.1">
    <property type="nucleotide sequence ID" value="NZ_JAVRHT010000009.1"/>
</dbReference>
<evidence type="ECO:0000259" key="6">
    <source>
        <dbReference type="Pfam" id="PF04542"/>
    </source>
</evidence>
<gene>
    <name evidence="7" type="ORF">RM540_05380</name>
</gene>
<dbReference type="EMBL" id="JAVRHT010000009">
    <property type="protein sequence ID" value="MDT0631177.1"/>
    <property type="molecule type" value="Genomic_DNA"/>
</dbReference>
<evidence type="ECO:0000256" key="2">
    <source>
        <dbReference type="ARBA" id="ARBA00023015"/>
    </source>
</evidence>
<keyword evidence="5" id="KW-0804">Transcription</keyword>